<evidence type="ECO:0000313" key="1">
    <source>
        <dbReference type="EMBL" id="TRW49991.1"/>
    </source>
</evidence>
<dbReference type="AlphaFoldDB" id="A0A552X4P1"/>
<dbReference type="InterPro" id="IPR029055">
    <property type="entry name" value="Ntn_hydrolases_N"/>
</dbReference>
<dbReference type="OrthoDB" id="9790012at2"/>
<dbReference type="EMBL" id="VJWL01000001">
    <property type="protein sequence ID" value="TRW49991.1"/>
    <property type="molecule type" value="Genomic_DNA"/>
</dbReference>
<organism evidence="1 2">
    <name type="scientific">Aliidiomarina halalkaliphila</name>
    <dbReference type="NCBI Taxonomy" id="2593535"/>
    <lineage>
        <taxon>Bacteria</taxon>
        <taxon>Pseudomonadati</taxon>
        <taxon>Pseudomonadota</taxon>
        <taxon>Gammaproteobacteria</taxon>
        <taxon>Alteromonadales</taxon>
        <taxon>Idiomarinaceae</taxon>
        <taxon>Aliidiomarina</taxon>
    </lineage>
</organism>
<dbReference type="Gene3D" id="3.60.20.10">
    <property type="entry name" value="Glutamine Phosphoribosylpyrophosphate, subunit 1, domain 1"/>
    <property type="match status" value="1"/>
</dbReference>
<reference evidence="1 2" key="1">
    <citation type="submission" date="2019-07" db="EMBL/GenBank/DDBJ databases">
        <authorList>
            <person name="Yang M."/>
            <person name="Zhao D."/>
            <person name="Xiang H."/>
        </authorList>
    </citation>
    <scope>NUCLEOTIDE SEQUENCE [LARGE SCALE GENOMIC DNA]</scope>
    <source>
        <strain evidence="1 2">IM1326</strain>
    </source>
</reference>
<dbReference type="SUPFAM" id="SSF56235">
    <property type="entry name" value="N-terminal nucleophile aminohydrolases (Ntn hydrolases)"/>
    <property type="match status" value="1"/>
</dbReference>
<dbReference type="PANTHER" id="PTHR39328:SF1">
    <property type="entry name" value="BLL2871 PROTEIN"/>
    <property type="match status" value="1"/>
</dbReference>
<evidence type="ECO:0000313" key="2">
    <source>
        <dbReference type="Proteomes" id="UP000320359"/>
    </source>
</evidence>
<sequence>MRSEPMIATFTIAARDPATQTYAVLTASNFLAVGALVPWIDARGGIVVTQSFAHPESAALALENLRHDTPLKRVLESFLEDDPIAKKRQVGLMNRHGECMLYDGPDCTPAIESMQGENFFVCGNMLVGGTIEAMAKAYTDALRHGLELGDAMLRAMLAGQQHGGDYRGKLAAAMLMKRPGAGYMGSSDTLVDLRVDASAHPLAELRDLYSLFKLYNPHHFDHSMIPEAQLSPADNKLLASLLALLKHSDQIPHEPEQVLELLERHNLAGNYDINKQRFSSLLFSEGHALLRLLRV</sequence>
<dbReference type="InterPro" id="IPR010430">
    <property type="entry name" value="DUF1028"/>
</dbReference>
<dbReference type="PANTHER" id="PTHR39328">
    <property type="entry name" value="BLL2871 PROTEIN"/>
    <property type="match status" value="1"/>
</dbReference>
<keyword evidence="2" id="KW-1185">Reference proteome</keyword>
<comment type="caution">
    <text evidence="1">The sequence shown here is derived from an EMBL/GenBank/DDBJ whole genome shotgun (WGS) entry which is preliminary data.</text>
</comment>
<name>A0A552X4P1_9GAMM</name>
<gene>
    <name evidence="1" type="ORF">FM042_03830</name>
</gene>
<proteinExistence type="predicted"/>
<protein>
    <submittedName>
        <fullName evidence="1">DUF1028 domain-containing protein</fullName>
    </submittedName>
</protein>
<accession>A0A552X4P1</accession>
<dbReference type="Pfam" id="PF06267">
    <property type="entry name" value="DUF1028"/>
    <property type="match status" value="1"/>
</dbReference>
<dbReference type="Proteomes" id="UP000320359">
    <property type="component" value="Unassembled WGS sequence"/>
</dbReference>